<dbReference type="GO" id="GO:0032259">
    <property type="term" value="P:methylation"/>
    <property type="evidence" value="ECO:0007669"/>
    <property type="project" value="UniProtKB-KW"/>
</dbReference>
<evidence type="ECO:0000313" key="12">
    <source>
        <dbReference type="EMBL" id="KKU82920.1"/>
    </source>
</evidence>
<proteinExistence type="inferred from homology"/>
<dbReference type="InterPro" id="IPR000682">
    <property type="entry name" value="PCMT"/>
</dbReference>
<dbReference type="GO" id="GO:0004719">
    <property type="term" value="F:protein-L-isoaspartate (D-aspartate) O-methyltransferase activity"/>
    <property type="evidence" value="ECO:0007669"/>
    <property type="project" value="UniProtKB-EC"/>
</dbReference>
<dbReference type="Proteomes" id="UP000034265">
    <property type="component" value="Unassembled WGS sequence"/>
</dbReference>
<comment type="similarity">
    <text evidence="2">Belongs to the methyltransferase superfamily. L-isoaspartyl/D-aspartyl protein methyltransferase family.</text>
</comment>
<evidence type="ECO:0000256" key="11">
    <source>
        <dbReference type="ARBA" id="ARBA00031350"/>
    </source>
</evidence>
<sequence length="154" mass="17191">MADEWKWAAGEDRPLPIGFGQTVSQPYTVARMLELLGQGEKVLEVGTGSGWQTAVLARLFKQVYSIEKIPELAKRARIKIYELGIKNVRIKIGDGKKGWDKYALYDGIIVADDAQEIPPKLLEQLADGGRMVIPVRGEMLKIEKHGNFVFVPLV</sequence>
<dbReference type="InterPro" id="IPR029063">
    <property type="entry name" value="SAM-dependent_MTases_sf"/>
</dbReference>
<organism evidence="12 13">
    <name type="scientific">Candidatus Amesbacteria bacterium GW2011_GWC2_47_8</name>
    <dbReference type="NCBI Taxonomy" id="1618367"/>
    <lineage>
        <taxon>Bacteria</taxon>
        <taxon>Candidatus Amesiibacteriota</taxon>
    </lineage>
</organism>
<dbReference type="SUPFAM" id="SSF53335">
    <property type="entry name" value="S-adenosyl-L-methionine-dependent methyltransferases"/>
    <property type="match status" value="1"/>
</dbReference>
<dbReference type="PANTHER" id="PTHR11579:SF0">
    <property type="entry name" value="PROTEIN-L-ISOASPARTATE(D-ASPARTATE) O-METHYLTRANSFERASE"/>
    <property type="match status" value="1"/>
</dbReference>
<dbReference type="EMBL" id="LCOT01000035">
    <property type="protein sequence ID" value="KKU82920.1"/>
    <property type="molecule type" value="Genomic_DNA"/>
</dbReference>
<dbReference type="PANTHER" id="PTHR11579">
    <property type="entry name" value="PROTEIN-L-ISOASPARTATE O-METHYLTRANSFERASE"/>
    <property type="match status" value="1"/>
</dbReference>
<dbReference type="CDD" id="cd02440">
    <property type="entry name" value="AdoMet_MTases"/>
    <property type="match status" value="1"/>
</dbReference>
<protein>
    <recommendedName>
        <fullName evidence="4">Protein-L-isoaspartate O-methyltransferase</fullName>
        <ecNumber evidence="3">2.1.1.77</ecNumber>
    </recommendedName>
    <alternativeName>
        <fullName evidence="11">L-isoaspartyl protein carboxyl methyltransferase</fullName>
    </alternativeName>
    <alternativeName>
        <fullName evidence="9">Protein L-isoaspartyl methyltransferase</fullName>
    </alternativeName>
    <alternativeName>
        <fullName evidence="10">Protein-beta-aspartate methyltransferase</fullName>
    </alternativeName>
</protein>
<dbReference type="Pfam" id="PF01135">
    <property type="entry name" value="PCMT"/>
    <property type="match status" value="1"/>
</dbReference>
<reference evidence="12 13" key="1">
    <citation type="journal article" date="2015" name="Nature">
        <title>rRNA introns, odd ribosomes, and small enigmatic genomes across a large radiation of phyla.</title>
        <authorList>
            <person name="Brown C.T."/>
            <person name="Hug L.A."/>
            <person name="Thomas B.C."/>
            <person name="Sharon I."/>
            <person name="Castelle C.J."/>
            <person name="Singh A."/>
            <person name="Wilkins M.J."/>
            <person name="Williams K.H."/>
            <person name="Banfield J.F."/>
        </authorList>
    </citation>
    <scope>NUCLEOTIDE SEQUENCE [LARGE SCALE GENOMIC DNA]</scope>
</reference>
<evidence type="ECO:0000256" key="3">
    <source>
        <dbReference type="ARBA" id="ARBA00011890"/>
    </source>
</evidence>
<evidence type="ECO:0000256" key="4">
    <source>
        <dbReference type="ARBA" id="ARBA00013346"/>
    </source>
</evidence>
<keyword evidence="8" id="KW-0949">S-adenosyl-L-methionine</keyword>
<evidence type="ECO:0000256" key="10">
    <source>
        <dbReference type="ARBA" id="ARBA00031323"/>
    </source>
</evidence>
<dbReference type="EC" id="2.1.1.77" evidence="3"/>
<comment type="caution">
    <text evidence="12">The sequence shown here is derived from an EMBL/GenBank/DDBJ whole genome shotgun (WGS) entry which is preliminary data.</text>
</comment>
<evidence type="ECO:0000256" key="5">
    <source>
        <dbReference type="ARBA" id="ARBA00022490"/>
    </source>
</evidence>
<evidence type="ECO:0000256" key="1">
    <source>
        <dbReference type="ARBA" id="ARBA00004496"/>
    </source>
</evidence>
<evidence type="ECO:0000313" key="13">
    <source>
        <dbReference type="Proteomes" id="UP000034265"/>
    </source>
</evidence>
<gene>
    <name evidence="12" type="ORF">UY11_C0035G0011</name>
</gene>
<dbReference type="GO" id="GO:0005737">
    <property type="term" value="C:cytoplasm"/>
    <property type="evidence" value="ECO:0007669"/>
    <property type="project" value="UniProtKB-SubCell"/>
</dbReference>
<evidence type="ECO:0000256" key="6">
    <source>
        <dbReference type="ARBA" id="ARBA00022603"/>
    </source>
</evidence>
<dbReference type="PATRIC" id="fig|1618367.3.peg.699"/>
<keyword evidence="6 12" id="KW-0489">Methyltransferase</keyword>
<keyword evidence="5" id="KW-0963">Cytoplasm</keyword>
<dbReference type="Gene3D" id="3.40.50.150">
    <property type="entry name" value="Vaccinia Virus protein VP39"/>
    <property type="match status" value="1"/>
</dbReference>
<dbReference type="PROSITE" id="PS01279">
    <property type="entry name" value="PCMT"/>
    <property type="match status" value="1"/>
</dbReference>
<evidence type="ECO:0000256" key="9">
    <source>
        <dbReference type="ARBA" id="ARBA00030757"/>
    </source>
</evidence>
<name>A0A0G1WL32_9BACT</name>
<comment type="subcellular location">
    <subcellularLocation>
        <location evidence="1">Cytoplasm</location>
    </subcellularLocation>
</comment>
<evidence type="ECO:0000256" key="8">
    <source>
        <dbReference type="ARBA" id="ARBA00022691"/>
    </source>
</evidence>
<dbReference type="AlphaFoldDB" id="A0A0G1WL32"/>
<evidence type="ECO:0000256" key="7">
    <source>
        <dbReference type="ARBA" id="ARBA00022679"/>
    </source>
</evidence>
<evidence type="ECO:0000256" key="2">
    <source>
        <dbReference type="ARBA" id="ARBA00005369"/>
    </source>
</evidence>
<keyword evidence="7 12" id="KW-0808">Transferase</keyword>
<accession>A0A0G1WL32</accession>